<dbReference type="EMBL" id="NIDN02000307">
    <property type="protein sequence ID" value="RLL93462.1"/>
    <property type="molecule type" value="Genomic_DNA"/>
</dbReference>
<evidence type="ECO:0000313" key="1">
    <source>
        <dbReference type="EMBL" id="RLL93462.1"/>
    </source>
</evidence>
<gene>
    <name evidence="1" type="ORF">CFD26_100963</name>
</gene>
<proteinExistence type="predicted"/>
<dbReference type="AlphaFoldDB" id="A0A3R7IEW2"/>
<reference evidence="1 2" key="1">
    <citation type="submission" date="2018-08" db="EMBL/GenBank/DDBJ databases">
        <title>Draft genome sequences of two Aspergillus turcosus clinical strains isolated from bronchoalveolar lavage fluid: one azole-susceptible and the other azole-resistant.</title>
        <authorList>
            <person name="Parent-Michaud M."/>
            <person name="Dufresne P.J."/>
            <person name="Fournier E."/>
            <person name="Martineau C."/>
            <person name="Moreira S."/>
            <person name="Perkins V."/>
            <person name="De Repentigny L."/>
            <person name="Dufresne S.F."/>
        </authorList>
    </citation>
    <scope>NUCLEOTIDE SEQUENCE [LARGE SCALE GENOMIC DNA]</scope>
    <source>
        <strain evidence="1">HMR AF 1038</strain>
    </source>
</reference>
<dbReference type="Proteomes" id="UP000215289">
    <property type="component" value="Unassembled WGS sequence"/>
</dbReference>
<protein>
    <submittedName>
        <fullName evidence="1">Uncharacterized protein</fullName>
    </submittedName>
</protein>
<organism evidence="1 2">
    <name type="scientific">Aspergillus turcosus</name>
    <dbReference type="NCBI Taxonomy" id="1245748"/>
    <lineage>
        <taxon>Eukaryota</taxon>
        <taxon>Fungi</taxon>
        <taxon>Dikarya</taxon>
        <taxon>Ascomycota</taxon>
        <taxon>Pezizomycotina</taxon>
        <taxon>Eurotiomycetes</taxon>
        <taxon>Eurotiomycetidae</taxon>
        <taxon>Eurotiales</taxon>
        <taxon>Aspergillaceae</taxon>
        <taxon>Aspergillus</taxon>
        <taxon>Aspergillus subgen. Fumigati</taxon>
    </lineage>
</organism>
<name>A0A3R7IEW2_9EURO</name>
<evidence type="ECO:0000313" key="2">
    <source>
        <dbReference type="Proteomes" id="UP000215289"/>
    </source>
</evidence>
<sequence length="236" mass="27892">MASLDKVFEKAIEDGSILGAVLLARDSSGKFNYSKAFGRRTFGNGAESLMRTCCMTFVTTIMEWCHLNQKQWQDCPRQPCEAFFSKVFEKFHTLEYVPFFDPDGEAEVPIRKIMENPILFQNIWPGGVRLPTDPQAAVQQYGENQDGRDLIRHNINEWRALQKLYRDAGWESKFNGELFDNRRRDLLRAMDDFQGQSSRWYSIPEHRKTEEMRMAEREFRQRREEFWAEIAGEYYL</sequence>
<comment type="caution">
    <text evidence="1">The sequence shown here is derived from an EMBL/GenBank/DDBJ whole genome shotgun (WGS) entry which is preliminary data.</text>
</comment>
<dbReference type="OrthoDB" id="5343383at2759"/>
<accession>A0A3R7IEW2</accession>
<keyword evidence="2" id="KW-1185">Reference proteome</keyword>